<dbReference type="EMBL" id="KI964277">
    <property type="protein sequence ID" value="EUC39692.1"/>
    <property type="molecule type" value="Genomic_DNA"/>
</dbReference>
<dbReference type="Gene3D" id="1.25.40.20">
    <property type="entry name" value="Ankyrin repeat-containing domain"/>
    <property type="match status" value="1"/>
</dbReference>
<reference evidence="2 3" key="1">
    <citation type="journal article" date="2013" name="PLoS Genet.">
        <title>Comparative genome structure, secondary metabolite, and effector coding capacity across Cochliobolus pathogens.</title>
        <authorList>
            <person name="Condon B.J."/>
            <person name="Leng Y."/>
            <person name="Wu D."/>
            <person name="Bushley K.E."/>
            <person name="Ohm R.A."/>
            <person name="Otillar R."/>
            <person name="Martin J."/>
            <person name="Schackwitz W."/>
            <person name="Grimwood J."/>
            <person name="MohdZainudin N."/>
            <person name="Xue C."/>
            <person name="Wang R."/>
            <person name="Manning V.A."/>
            <person name="Dhillon B."/>
            <person name="Tu Z.J."/>
            <person name="Steffenson B.J."/>
            <person name="Salamov A."/>
            <person name="Sun H."/>
            <person name="Lowry S."/>
            <person name="LaButti K."/>
            <person name="Han J."/>
            <person name="Copeland A."/>
            <person name="Lindquist E."/>
            <person name="Barry K."/>
            <person name="Schmutz J."/>
            <person name="Baker S.E."/>
            <person name="Ciuffetti L.M."/>
            <person name="Grigoriev I.V."/>
            <person name="Zhong S."/>
            <person name="Turgeon B.G."/>
        </authorList>
    </citation>
    <scope>NUCLEOTIDE SEQUENCE [LARGE SCALE GENOMIC DNA]</scope>
    <source>
        <strain evidence="2 3">ATCC 44560</strain>
    </source>
</reference>
<feature type="repeat" description="ANK" evidence="1">
    <location>
        <begin position="12"/>
        <end position="37"/>
    </location>
</feature>
<sequence length="73" mass="7722">MHSSEVDLRNTNDMTALMLASCSGHIDVARLLLATGSVSVQTKNAKGFSSLSLANENGHLAVVSLLHEYVASH</sequence>
<dbReference type="PROSITE" id="PS50297">
    <property type="entry name" value="ANK_REP_REGION"/>
    <property type="match status" value="1"/>
</dbReference>
<name>W6YKJ8_COCMI</name>
<feature type="non-terminal residue" evidence="2">
    <location>
        <position position="73"/>
    </location>
</feature>
<dbReference type="GeneID" id="19124784"/>
<dbReference type="KEGG" id="bor:COCMIDRAFT_59280"/>
<dbReference type="Pfam" id="PF12796">
    <property type="entry name" value="Ank_2"/>
    <property type="match status" value="1"/>
</dbReference>
<protein>
    <submittedName>
        <fullName evidence="2">Uncharacterized protein</fullName>
    </submittedName>
</protein>
<dbReference type="AlphaFoldDB" id="W6YKJ8"/>
<proteinExistence type="predicted"/>
<dbReference type="PANTHER" id="PTHR24184:SF11">
    <property type="entry name" value="ANKYRIN REPEAT AND SOCS BOX CONTAINING 3"/>
    <property type="match status" value="1"/>
</dbReference>
<dbReference type="InterPro" id="IPR002110">
    <property type="entry name" value="Ankyrin_rpt"/>
</dbReference>
<gene>
    <name evidence="2" type="ORF">COCMIDRAFT_59280</name>
</gene>
<accession>W6YKJ8</accession>
<dbReference type="Proteomes" id="UP000054032">
    <property type="component" value="Unassembled WGS sequence"/>
</dbReference>
<dbReference type="PROSITE" id="PS50088">
    <property type="entry name" value="ANK_REPEAT"/>
    <property type="match status" value="1"/>
</dbReference>
<organism evidence="2 3">
    <name type="scientific">Bipolaris oryzae ATCC 44560</name>
    <dbReference type="NCBI Taxonomy" id="930090"/>
    <lineage>
        <taxon>Eukaryota</taxon>
        <taxon>Fungi</taxon>
        <taxon>Dikarya</taxon>
        <taxon>Ascomycota</taxon>
        <taxon>Pezizomycotina</taxon>
        <taxon>Dothideomycetes</taxon>
        <taxon>Pleosporomycetidae</taxon>
        <taxon>Pleosporales</taxon>
        <taxon>Pleosporineae</taxon>
        <taxon>Pleosporaceae</taxon>
        <taxon>Bipolaris</taxon>
    </lineage>
</organism>
<evidence type="ECO:0000313" key="2">
    <source>
        <dbReference type="EMBL" id="EUC39692.1"/>
    </source>
</evidence>
<dbReference type="SUPFAM" id="SSF48403">
    <property type="entry name" value="Ankyrin repeat"/>
    <property type="match status" value="1"/>
</dbReference>
<dbReference type="InterPro" id="IPR036770">
    <property type="entry name" value="Ankyrin_rpt-contain_sf"/>
</dbReference>
<dbReference type="RefSeq" id="XP_007693787.1">
    <property type="nucleotide sequence ID" value="XM_007695597.1"/>
</dbReference>
<dbReference type="PANTHER" id="PTHR24184">
    <property type="entry name" value="SI:CH211-189E2.2"/>
    <property type="match status" value="1"/>
</dbReference>
<evidence type="ECO:0000313" key="3">
    <source>
        <dbReference type="Proteomes" id="UP000054032"/>
    </source>
</evidence>
<evidence type="ECO:0000256" key="1">
    <source>
        <dbReference type="PROSITE-ProRule" id="PRU00023"/>
    </source>
</evidence>
<dbReference type="OrthoDB" id="20872at2759"/>
<keyword evidence="3" id="KW-1185">Reference proteome</keyword>
<keyword evidence="1" id="KW-0040">ANK repeat</keyword>
<dbReference type="HOGENOM" id="CLU_2711493_0_0_1"/>